<sequence>MGTQSHAPIEPDGHIDLLDQCKKTPGRYRGREAWSASCCPPRGWFEEGRPARQMRQPLDPMMEFFDDVEMVDCSNSQRDMFT</sequence>
<evidence type="ECO:0000313" key="1">
    <source>
        <dbReference type="EMBL" id="PLW58171.1"/>
    </source>
</evidence>
<gene>
    <name evidence="1" type="ORF">PCANC_00889</name>
</gene>
<evidence type="ECO:0000313" key="2">
    <source>
        <dbReference type="Proteomes" id="UP000235388"/>
    </source>
</evidence>
<organism evidence="1 2">
    <name type="scientific">Puccinia coronata f. sp. avenae</name>
    <dbReference type="NCBI Taxonomy" id="200324"/>
    <lineage>
        <taxon>Eukaryota</taxon>
        <taxon>Fungi</taxon>
        <taxon>Dikarya</taxon>
        <taxon>Basidiomycota</taxon>
        <taxon>Pucciniomycotina</taxon>
        <taxon>Pucciniomycetes</taxon>
        <taxon>Pucciniales</taxon>
        <taxon>Pucciniaceae</taxon>
        <taxon>Puccinia</taxon>
    </lineage>
</organism>
<reference evidence="1 2" key="1">
    <citation type="submission" date="2017-11" db="EMBL/GenBank/DDBJ databases">
        <title>De novo assembly and phasing of dikaryotic genomes from two isolates of Puccinia coronata f. sp. avenae, the causal agent of oat crown rust.</title>
        <authorList>
            <person name="Miller M.E."/>
            <person name="Zhang Y."/>
            <person name="Omidvar V."/>
            <person name="Sperschneider J."/>
            <person name="Schwessinger B."/>
            <person name="Raley C."/>
            <person name="Palmer J.M."/>
            <person name="Garnica D."/>
            <person name="Upadhyaya N."/>
            <person name="Rathjen J."/>
            <person name="Taylor J.M."/>
            <person name="Park R.F."/>
            <person name="Dodds P.N."/>
            <person name="Hirsch C.D."/>
            <person name="Kianian S.F."/>
            <person name="Figueroa M."/>
        </authorList>
    </citation>
    <scope>NUCLEOTIDE SEQUENCE [LARGE SCALE GENOMIC DNA]</scope>
    <source>
        <strain evidence="1">12NC29</strain>
    </source>
</reference>
<comment type="caution">
    <text evidence="1">The sequence shown here is derived from an EMBL/GenBank/DDBJ whole genome shotgun (WGS) entry which is preliminary data.</text>
</comment>
<dbReference type="Proteomes" id="UP000235388">
    <property type="component" value="Unassembled WGS sequence"/>
</dbReference>
<dbReference type="AlphaFoldDB" id="A0A2N5W7E2"/>
<keyword evidence="2" id="KW-1185">Reference proteome</keyword>
<accession>A0A2N5W7E2</accession>
<protein>
    <submittedName>
        <fullName evidence="1">Uncharacterized protein</fullName>
    </submittedName>
</protein>
<dbReference type="EMBL" id="PGCJ01000004">
    <property type="protein sequence ID" value="PLW58171.1"/>
    <property type="molecule type" value="Genomic_DNA"/>
</dbReference>
<name>A0A2N5W7E2_9BASI</name>
<proteinExistence type="predicted"/>